<protein>
    <submittedName>
        <fullName evidence="2">T3SS regulon translocated regulator ExsE2</fullName>
    </submittedName>
</protein>
<reference evidence="2 3" key="1">
    <citation type="submission" date="2020-04" db="EMBL/GenBank/DDBJ databases">
        <title>Whole-genome sequencing of Vibrio spp. from China reveals different genetic environments of blaCTX-M-14 among diverse lineages.</title>
        <authorList>
            <person name="Zheng Z."/>
            <person name="Ye L."/>
            <person name="Chen S."/>
        </authorList>
    </citation>
    <scope>NUCLEOTIDE SEQUENCE [LARGE SCALE GENOMIC DNA]</scope>
    <source>
        <strain evidence="2 3">Vb0551</strain>
    </source>
</reference>
<evidence type="ECO:0000313" key="2">
    <source>
        <dbReference type="EMBL" id="NMU83787.1"/>
    </source>
</evidence>
<gene>
    <name evidence="2" type="primary">exsE2</name>
    <name evidence="2" type="ORF">HKB16_12900</name>
</gene>
<dbReference type="NCBIfam" id="NF033907">
    <property type="entry name" value="ExsE2_fam"/>
    <property type="match status" value="1"/>
</dbReference>
<evidence type="ECO:0000313" key="3">
    <source>
        <dbReference type="Proteomes" id="UP000518904"/>
    </source>
</evidence>
<dbReference type="EMBL" id="JABCLB010001113">
    <property type="protein sequence ID" value="NMU83787.1"/>
    <property type="molecule type" value="Genomic_DNA"/>
</dbReference>
<feature type="non-terminal residue" evidence="2">
    <location>
        <position position="56"/>
    </location>
</feature>
<evidence type="ECO:0000256" key="1">
    <source>
        <dbReference type="SAM" id="MobiDB-lite"/>
    </source>
</evidence>
<comment type="caution">
    <text evidence="2">The sequence shown here is derived from an EMBL/GenBank/DDBJ whole genome shotgun (WGS) entry which is preliminary data.</text>
</comment>
<organism evidence="2 3">
    <name type="scientific">Vibrio parahaemolyticus</name>
    <dbReference type="NCBI Taxonomy" id="670"/>
    <lineage>
        <taxon>Bacteria</taxon>
        <taxon>Pseudomonadati</taxon>
        <taxon>Pseudomonadota</taxon>
        <taxon>Gammaproteobacteria</taxon>
        <taxon>Vibrionales</taxon>
        <taxon>Vibrionaceae</taxon>
        <taxon>Vibrio</taxon>
    </lineage>
</organism>
<proteinExistence type="predicted"/>
<feature type="compositionally biased region" description="Polar residues" evidence="1">
    <location>
        <begin position="1"/>
        <end position="25"/>
    </location>
</feature>
<feature type="region of interest" description="Disordered" evidence="1">
    <location>
        <begin position="1"/>
        <end position="56"/>
    </location>
</feature>
<dbReference type="Proteomes" id="UP000518904">
    <property type="component" value="Unassembled WGS sequence"/>
</dbReference>
<feature type="compositionally biased region" description="Low complexity" evidence="1">
    <location>
        <begin position="38"/>
        <end position="49"/>
    </location>
</feature>
<accession>A0A7Y0SHX3</accession>
<dbReference type="AlphaFoldDB" id="A0A7Y0SHX3"/>
<sequence length="56" mass="6086">MSNDIQSTYTNSSVHDAQQAQQSDAVPQGTFHGRKVTLLSSSESSLMRTSSKRELG</sequence>
<name>A0A7Y0SHX3_VIBPH</name>